<evidence type="ECO:0008006" key="3">
    <source>
        <dbReference type="Google" id="ProtNLM"/>
    </source>
</evidence>
<reference evidence="1 2" key="1">
    <citation type="submission" date="2024-09" db="EMBL/GenBank/DDBJ databases">
        <title>Itraconazole resistance in Madurella fahalii resulting from another homologue of gene encoding cytochrome P450 14-alpha sterol demethylase (CYP51).</title>
        <authorList>
            <person name="Yoshioka I."/>
            <person name="Fahal A.H."/>
            <person name="Kaneko S."/>
            <person name="Yaguchi T."/>
        </authorList>
    </citation>
    <scope>NUCLEOTIDE SEQUENCE [LARGE SCALE GENOMIC DNA]</scope>
    <source>
        <strain evidence="1 2">IFM 68171</strain>
    </source>
</reference>
<dbReference type="InterPro" id="IPR011009">
    <property type="entry name" value="Kinase-like_dom_sf"/>
</dbReference>
<proteinExistence type="predicted"/>
<dbReference type="SUPFAM" id="SSF56112">
    <property type="entry name" value="Protein kinase-like (PK-like)"/>
    <property type="match status" value="1"/>
</dbReference>
<dbReference type="PANTHER" id="PTHR21310:SF37">
    <property type="entry name" value="AMINOGLYCOSIDE PHOSPHOTRANSFERASE DOMAIN-CONTAINING PROTEIN"/>
    <property type="match status" value="1"/>
</dbReference>
<gene>
    <name evidence="1" type="ORF">MFIFM68171_01742</name>
</gene>
<dbReference type="GeneID" id="98172487"/>
<dbReference type="Proteomes" id="UP001628179">
    <property type="component" value="Unassembled WGS sequence"/>
</dbReference>
<evidence type="ECO:0000313" key="1">
    <source>
        <dbReference type="EMBL" id="GAB1311532.1"/>
    </source>
</evidence>
<sequence>MAGILLHNRLHTLESTAEGEGDFLLAIQHQRAAERFRQQIGRETELIAAVVKHHLRLRHDDSCVVLPPNSWIQGGFNLCILVDVQSRSSSESRRVIFRCPMAHKLAEQQYPGTIDEKISCEAATYAWMQDYCADIRIPHLYAFGFADGSQFAHASRRPWYIRFWHSLRRRIYRLLGYPLLSSYTRDPYAPAIGTAYMLLEHIGPETGQMLSATWAQHRHDPGRQTRLFHGIARIMLSLARLPQPHIGSFRFNSGDGTVTLTNRPLISTTIIFENSGSPRIIQPHQIYQSPDTFASDMLTLHDNYLLHYRHAVRDDEDARERMTIRTLLRAVMHHFVLPDRRNGPFLVQTTDLHQSNIFVDEDWNVTCLIDLEWICALPVEMLAVPYWLTDCSIDEIIDGKYTLFDEARRAFLAAMDEEVKTIPPAHDIPITRTMQDLWVSKTVWFWACIRSLNGWLFLFEDHIVPKFSAKKDLISDLKHASAFWMQDVDAVVKAKVEDEEQYQAELHSLFSSQRHSKDLLEIPSENKPLAAALS</sequence>
<organism evidence="1 2">
    <name type="scientific">Madurella fahalii</name>
    <dbReference type="NCBI Taxonomy" id="1157608"/>
    <lineage>
        <taxon>Eukaryota</taxon>
        <taxon>Fungi</taxon>
        <taxon>Dikarya</taxon>
        <taxon>Ascomycota</taxon>
        <taxon>Pezizomycotina</taxon>
        <taxon>Sordariomycetes</taxon>
        <taxon>Sordariomycetidae</taxon>
        <taxon>Sordariales</taxon>
        <taxon>Sordariales incertae sedis</taxon>
        <taxon>Madurella</taxon>
    </lineage>
</organism>
<dbReference type="RefSeq" id="XP_070913265.1">
    <property type="nucleotide sequence ID" value="XM_071057164.1"/>
</dbReference>
<accession>A0ABQ0G1B6</accession>
<dbReference type="EMBL" id="BAAFSV010000001">
    <property type="protein sequence ID" value="GAB1311532.1"/>
    <property type="molecule type" value="Genomic_DNA"/>
</dbReference>
<keyword evidence="2" id="KW-1185">Reference proteome</keyword>
<name>A0ABQ0G1B6_9PEZI</name>
<protein>
    <recommendedName>
        <fullName evidence="3">Aminoglycoside phosphotransferase domain-containing protein</fullName>
    </recommendedName>
</protein>
<evidence type="ECO:0000313" key="2">
    <source>
        <dbReference type="Proteomes" id="UP001628179"/>
    </source>
</evidence>
<comment type="caution">
    <text evidence="1">The sequence shown here is derived from an EMBL/GenBank/DDBJ whole genome shotgun (WGS) entry which is preliminary data.</text>
</comment>
<dbReference type="InterPro" id="IPR051678">
    <property type="entry name" value="AGP_Transferase"/>
</dbReference>
<dbReference type="PANTHER" id="PTHR21310">
    <property type="entry name" value="AMINOGLYCOSIDE PHOSPHOTRANSFERASE-RELATED-RELATED"/>
    <property type="match status" value="1"/>
</dbReference>